<dbReference type="Gene3D" id="3.30.450.40">
    <property type="match status" value="1"/>
</dbReference>
<dbReference type="EMBL" id="STGT01000004">
    <property type="protein sequence ID" value="THV12664.1"/>
    <property type="molecule type" value="Genomic_DNA"/>
</dbReference>
<evidence type="ECO:0000259" key="1">
    <source>
        <dbReference type="Pfam" id="PF01590"/>
    </source>
</evidence>
<accession>A0ABY2QUP1</accession>
<evidence type="ECO:0000313" key="3">
    <source>
        <dbReference type="Proteomes" id="UP000309667"/>
    </source>
</evidence>
<protein>
    <submittedName>
        <fullName evidence="2">GAF domain-containing protein</fullName>
    </submittedName>
</protein>
<gene>
    <name evidence="2" type="ORF">E9677_18205</name>
</gene>
<dbReference type="RefSeq" id="WP_136559453.1">
    <property type="nucleotide sequence ID" value="NZ_STGT01000004.1"/>
</dbReference>
<reference evidence="2 3" key="1">
    <citation type="submission" date="2019-04" db="EMBL/GenBank/DDBJ databases">
        <title>Genome sequence of strain 7209-2.</title>
        <authorList>
            <person name="Gao J."/>
            <person name="Sun J."/>
        </authorList>
    </citation>
    <scope>NUCLEOTIDE SEQUENCE [LARGE SCALE GENOMIC DNA]</scope>
    <source>
        <strain evidence="2 3">7209-2</strain>
    </source>
</reference>
<organism evidence="2 3">
    <name type="scientific">Rhizobium rhizophilum</name>
    <dbReference type="NCBI Taxonomy" id="1850373"/>
    <lineage>
        <taxon>Bacteria</taxon>
        <taxon>Pseudomonadati</taxon>
        <taxon>Pseudomonadota</taxon>
        <taxon>Alphaproteobacteria</taxon>
        <taxon>Hyphomicrobiales</taxon>
        <taxon>Rhizobiaceae</taxon>
        <taxon>Rhizobium/Agrobacterium group</taxon>
        <taxon>Rhizobium</taxon>
    </lineage>
</organism>
<sequence length="196" mass="21079">MRDLASFYQRATETLATVASEGSKAAGPEEALTIVTAAAHTILGDHLRAAETANLKDGELDQYACGMFFILPGGNKQVLLAPQNYGPEQNHMVIGTDIGHPGWVVANRKPLILKNTDDHVSFVKILKTFRGGSVVYAPIEWNGEFLGQIICAGQARNVMDDPDLEVLVALANLAAALWVAHQGPTKLSSIYETQVP</sequence>
<dbReference type="InterPro" id="IPR003018">
    <property type="entry name" value="GAF"/>
</dbReference>
<dbReference type="SUPFAM" id="SSF55781">
    <property type="entry name" value="GAF domain-like"/>
    <property type="match status" value="1"/>
</dbReference>
<dbReference type="InterPro" id="IPR029016">
    <property type="entry name" value="GAF-like_dom_sf"/>
</dbReference>
<proteinExistence type="predicted"/>
<dbReference type="Proteomes" id="UP000309667">
    <property type="component" value="Unassembled WGS sequence"/>
</dbReference>
<evidence type="ECO:0000313" key="2">
    <source>
        <dbReference type="EMBL" id="THV12664.1"/>
    </source>
</evidence>
<name>A0ABY2QUP1_9HYPH</name>
<feature type="domain" description="GAF" evidence="1">
    <location>
        <begin position="63"/>
        <end position="176"/>
    </location>
</feature>
<dbReference type="Pfam" id="PF01590">
    <property type="entry name" value="GAF"/>
    <property type="match status" value="1"/>
</dbReference>
<comment type="caution">
    <text evidence="2">The sequence shown here is derived from an EMBL/GenBank/DDBJ whole genome shotgun (WGS) entry which is preliminary data.</text>
</comment>
<keyword evidence="3" id="KW-1185">Reference proteome</keyword>